<evidence type="ECO:0000256" key="3">
    <source>
        <dbReference type="ARBA" id="ARBA00012057"/>
    </source>
</evidence>
<organism evidence="13 14">
    <name type="scientific">Nesterenkonia natronophila</name>
    <dbReference type="NCBI Taxonomy" id="2174932"/>
    <lineage>
        <taxon>Bacteria</taxon>
        <taxon>Bacillati</taxon>
        <taxon>Actinomycetota</taxon>
        <taxon>Actinomycetes</taxon>
        <taxon>Micrococcales</taxon>
        <taxon>Micrococcaceae</taxon>
        <taxon>Nesterenkonia</taxon>
    </lineage>
</organism>
<dbReference type="GO" id="GO:0050992">
    <property type="term" value="P:dimethylallyl diphosphate biosynthetic process"/>
    <property type="evidence" value="ECO:0007669"/>
    <property type="project" value="UniProtKB-UniRule"/>
</dbReference>
<dbReference type="FunFam" id="3.90.79.10:FF:000009">
    <property type="entry name" value="Isopentenyl-diphosphate Delta-isomerase"/>
    <property type="match status" value="1"/>
</dbReference>
<dbReference type="InterPro" id="IPR011876">
    <property type="entry name" value="IsopentenylPP_isomerase_typ1"/>
</dbReference>
<evidence type="ECO:0000313" key="13">
    <source>
        <dbReference type="EMBL" id="RJN31559.1"/>
    </source>
</evidence>
<evidence type="ECO:0000256" key="5">
    <source>
        <dbReference type="ARBA" id="ARBA00022723"/>
    </source>
</evidence>
<evidence type="ECO:0000256" key="6">
    <source>
        <dbReference type="ARBA" id="ARBA00022842"/>
    </source>
</evidence>
<dbReference type="GO" id="GO:0004452">
    <property type="term" value="F:isopentenyl-diphosphate delta-isomerase activity"/>
    <property type="evidence" value="ECO:0007669"/>
    <property type="project" value="UniProtKB-UniRule"/>
</dbReference>
<dbReference type="Pfam" id="PF00293">
    <property type="entry name" value="NUDIX"/>
    <property type="match status" value="1"/>
</dbReference>
<evidence type="ECO:0000256" key="8">
    <source>
        <dbReference type="ARBA" id="ARBA00023229"/>
    </source>
</evidence>
<evidence type="ECO:0000313" key="14">
    <source>
        <dbReference type="Proteomes" id="UP000266615"/>
    </source>
</evidence>
<dbReference type="Gene3D" id="3.90.79.10">
    <property type="entry name" value="Nucleoside Triphosphate Pyrophosphohydrolase"/>
    <property type="match status" value="1"/>
</dbReference>
<comment type="subcellular location">
    <subcellularLocation>
        <location evidence="10">Cytoplasm</location>
    </subcellularLocation>
</comment>
<keyword evidence="6 10" id="KW-0460">Magnesium</keyword>
<dbReference type="RefSeq" id="WP_119902346.1">
    <property type="nucleotide sequence ID" value="NZ_QYZP01000002.1"/>
</dbReference>
<dbReference type="NCBIfam" id="TIGR02150">
    <property type="entry name" value="IPP_isom_1"/>
    <property type="match status" value="1"/>
</dbReference>
<dbReference type="UniPathway" id="UPA00059">
    <property type="reaction ID" value="UER00104"/>
</dbReference>
<evidence type="ECO:0000256" key="7">
    <source>
        <dbReference type="ARBA" id="ARBA00023211"/>
    </source>
</evidence>
<feature type="binding site" evidence="10">
    <location>
        <position position="118"/>
    </location>
    <ligand>
        <name>Mn(2+)</name>
        <dbReference type="ChEBI" id="CHEBI:29035"/>
    </ligand>
</feature>
<feature type="binding site" evidence="10">
    <location>
        <position position="71"/>
    </location>
    <ligand>
        <name>Mn(2+)</name>
        <dbReference type="ChEBI" id="CHEBI:29035"/>
    </ligand>
</feature>
<comment type="function">
    <text evidence="10">Catalyzes the 1,3-allylic rearrangement of the homoallylic substrate isopentenyl (IPP) to its highly electrophilic allylic isomer, dimethylallyl diphosphate (DMAPP).</text>
</comment>
<dbReference type="PIRSF" id="PIRSF018427">
    <property type="entry name" value="Isopntndiph_ism"/>
    <property type="match status" value="1"/>
</dbReference>
<comment type="caution">
    <text evidence="13">The sequence shown here is derived from an EMBL/GenBank/DDBJ whole genome shotgun (WGS) entry which is preliminary data.</text>
</comment>
<keyword evidence="4 10" id="KW-0963">Cytoplasm</keyword>
<dbReference type="SUPFAM" id="SSF55811">
    <property type="entry name" value="Nudix"/>
    <property type="match status" value="1"/>
</dbReference>
<protein>
    <recommendedName>
        <fullName evidence="3 10">Isopentenyl-diphosphate Delta-isomerase</fullName>
        <shortName evidence="10">IPP isomerase</shortName>
        <ecNumber evidence="3 10">5.3.3.2</ecNumber>
    </recommendedName>
    <alternativeName>
        <fullName evidence="10">IPP:DMAPP isomerase</fullName>
    </alternativeName>
    <alternativeName>
        <fullName evidence="10">Isopentenyl pyrophosphate isomerase</fullName>
    </alternativeName>
</protein>
<dbReference type="InterPro" id="IPR015797">
    <property type="entry name" value="NUDIX_hydrolase-like_dom_sf"/>
</dbReference>
<dbReference type="Proteomes" id="UP000266615">
    <property type="component" value="Unassembled WGS sequence"/>
</dbReference>
<feature type="binding site" evidence="10">
    <location>
        <position position="34"/>
    </location>
    <ligand>
        <name>Mn(2+)</name>
        <dbReference type="ChEBI" id="CHEBI:29035"/>
    </ligand>
</feature>
<feature type="binding site" evidence="10">
    <location>
        <position position="89"/>
    </location>
    <ligand>
        <name>Mg(2+)</name>
        <dbReference type="ChEBI" id="CHEBI:18420"/>
    </ligand>
</feature>
<sequence length="188" mass="20550">MQSSAGHVVLLTDQGEPCGTELKERVHSSQTPLHLGFSCHVINSSGEVLVTRRALGKLTWPGVWTNSFCGHPQPSENLEDAVHRHARHELGIELDNVSVELPDFRYRATDASGVVENEICPVFSASAVSVTEPNPKEVAEFMWVEPERLAAAVESAPWAFSPWLVSQAAQLSIYQRGADTSRAGRGHQ</sequence>
<reference evidence="13 14" key="1">
    <citation type="submission" date="2018-09" db="EMBL/GenBank/DDBJ databases">
        <title>Nesterenkonia natronophila sp. nov., an alkaliphilic actinobacteriume isolated from a soda lake, and emended description of the genus Nesterenkonia.</title>
        <authorList>
            <person name="Menes R.J."/>
            <person name="Iriarte A."/>
        </authorList>
    </citation>
    <scope>NUCLEOTIDE SEQUENCE [LARGE SCALE GENOMIC DNA]</scope>
    <source>
        <strain evidence="13 14">M8</strain>
    </source>
</reference>
<keyword evidence="9 10" id="KW-0413">Isomerase</keyword>
<keyword evidence="5 10" id="KW-0479">Metal-binding</keyword>
<evidence type="ECO:0000259" key="12">
    <source>
        <dbReference type="PROSITE" id="PS51462"/>
    </source>
</evidence>
<dbReference type="CDD" id="cd02885">
    <property type="entry name" value="NUDIX_IPP_Isomerase"/>
    <property type="match status" value="1"/>
</dbReference>
<comment type="cofactor">
    <cofactor evidence="10">
        <name>Mg(2+)</name>
        <dbReference type="ChEBI" id="CHEBI:18420"/>
    </cofactor>
    <text evidence="10">Binds 1 Mg(2+) ion per subunit. The magnesium ion binds only when substrate is bound.</text>
</comment>
<proteinExistence type="inferred from homology"/>
<comment type="pathway">
    <text evidence="1 10">Isoprenoid biosynthesis; dimethylallyl diphosphate biosynthesis; dimethylallyl diphosphate from isopentenyl diphosphate: step 1/1.</text>
</comment>
<dbReference type="HAMAP" id="MF_00202">
    <property type="entry name" value="Idi"/>
    <property type="match status" value="1"/>
</dbReference>
<dbReference type="PROSITE" id="PS51462">
    <property type="entry name" value="NUDIX"/>
    <property type="match status" value="1"/>
</dbReference>
<dbReference type="EMBL" id="QYZP01000002">
    <property type="protein sequence ID" value="RJN31559.1"/>
    <property type="molecule type" value="Genomic_DNA"/>
</dbReference>
<dbReference type="AlphaFoldDB" id="A0A3A4G0A9"/>
<dbReference type="InterPro" id="IPR000086">
    <property type="entry name" value="NUDIX_hydrolase_dom"/>
</dbReference>
<name>A0A3A4G0A9_9MICC</name>
<dbReference type="OrthoDB" id="9809458at2"/>
<evidence type="ECO:0000256" key="4">
    <source>
        <dbReference type="ARBA" id="ARBA00022490"/>
    </source>
</evidence>
<feature type="binding site" evidence="10">
    <location>
        <position position="27"/>
    </location>
    <ligand>
        <name>Mn(2+)</name>
        <dbReference type="ChEBI" id="CHEBI:29035"/>
    </ligand>
</feature>
<evidence type="ECO:0000256" key="2">
    <source>
        <dbReference type="ARBA" id="ARBA00007579"/>
    </source>
</evidence>
<dbReference type="InterPro" id="IPR056375">
    <property type="entry name" value="Idi_bact"/>
</dbReference>
<feature type="active site" evidence="10 11">
    <location>
        <position position="69"/>
    </location>
</feature>
<dbReference type="EC" id="5.3.3.2" evidence="3 10"/>
<accession>A0A3A4G0A9</accession>
<feature type="binding site" evidence="10">
    <location>
        <position position="116"/>
    </location>
    <ligand>
        <name>Mn(2+)</name>
        <dbReference type="ChEBI" id="CHEBI:29035"/>
    </ligand>
</feature>
<evidence type="ECO:0000256" key="9">
    <source>
        <dbReference type="ARBA" id="ARBA00023235"/>
    </source>
</evidence>
<evidence type="ECO:0000256" key="11">
    <source>
        <dbReference type="PIRSR" id="PIRSR018427-1"/>
    </source>
</evidence>
<dbReference type="GO" id="GO:0005737">
    <property type="term" value="C:cytoplasm"/>
    <property type="evidence" value="ECO:0007669"/>
    <property type="project" value="UniProtKB-SubCell"/>
</dbReference>
<keyword evidence="8 10" id="KW-0414">Isoprene biosynthesis</keyword>
<dbReference type="PANTHER" id="PTHR10885">
    <property type="entry name" value="ISOPENTENYL-DIPHOSPHATE DELTA-ISOMERASE"/>
    <property type="match status" value="1"/>
</dbReference>
<dbReference type="GO" id="GO:0046872">
    <property type="term" value="F:metal ion binding"/>
    <property type="evidence" value="ECO:0007669"/>
    <property type="project" value="UniProtKB-KW"/>
</dbReference>
<keyword evidence="14" id="KW-1185">Reference proteome</keyword>
<gene>
    <name evidence="10" type="primary">idi</name>
    <name evidence="13" type="ORF">D3250_05235</name>
</gene>
<evidence type="ECO:0000256" key="10">
    <source>
        <dbReference type="HAMAP-Rule" id="MF_00202"/>
    </source>
</evidence>
<feature type="active site" evidence="10 11">
    <location>
        <position position="118"/>
    </location>
</feature>
<dbReference type="GO" id="GO:0008299">
    <property type="term" value="P:isoprenoid biosynthetic process"/>
    <property type="evidence" value="ECO:0007669"/>
    <property type="project" value="UniProtKB-UniRule"/>
</dbReference>
<evidence type="ECO:0000256" key="1">
    <source>
        <dbReference type="ARBA" id="ARBA00004826"/>
    </source>
</evidence>
<comment type="catalytic activity">
    <reaction evidence="10">
        <text>isopentenyl diphosphate = dimethylallyl diphosphate</text>
        <dbReference type="Rhea" id="RHEA:23284"/>
        <dbReference type="ChEBI" id="CHEBI:57623"/>
        <dbReference type="ChEBI" id="CHEBI:128769"/>
        <dbReference type="EC" id="5.3.3.2"/>
    </reaction>
</comment>
<feature type="domain" description="Nudix hydrolase" evidence="12">
    <location>
        <begin position="32"/>
        <end position="166"/>
    </location>
</feature>
<dbReference type="PANTHER" id="PTHR10885:SF0">
    <property type="entry name" value="ISOPENTENYL-DIPHOSPHATE DELTA-ISOMERASE"/>
    <property type="match status" value="1"/>
</dbReference>
<dbReference type="NCBIfam" id="NF002995">
    <property type="entry name" value="PRK03759.1"/>
    <property type="match status" value="1"/>
</dbReference>
<keyword evidence="7 10" id="KW-0464">Manganese</keyword>
<comment type="similarity">
    <text evidence="2 10">Belongs to the IPP isomerase type 1 family.</text>
</comment>
<comment type="cofactor">
    <cofactor evidence="10">
        <name>Mn(2+)</name>
        <dbReference type="ChEBI" id="CHEBI:29035"/>
    </cofactor>
    <text evidence="10">Binds 1 Mn(2+) ion per subunit.</text>
</comment>